<dbReference type="Proteomes" id="UP000823928">
    <property type="component" value="Unassembled WGS sequence"/>
</dbReference>
<dbReference type="EMBL" id="DVIU01000234">
    <property type="protein sequence ID" value="HIS37289.1"/>
    <property type="molecule type" value="Genomic_DNA"/>
</dbReference>
<accession>A0A9D1F154</accession>
<reference evidence="1" key="2">
    <citation type="journal article" date="2021" name="PeerJ">
        <title>Extensive microbial diversity within the chicken gut microbiome revealed by metagenomics and culture.</title>
        <authorList>
            <person name="Gilroy R."/>
            <person name="Ravi A."/>
            <person name="Getino M."/>
            <person name="Pursley I."/>
            <person name="Horton D.L."/>
            <person name="Alikhan N.F."/>
            <person name="Baker D."/>
            <person name="Gharbi K."/>
            <person name="Hall N."/>
            <person name="Watson M."/>
            <person name="Adriaenssens E.M."/>
            <person name="Foster-Nyarko E."/>
            <person name="Jarju S."/>
            <person name="Secka A."/>
            <person name="Antonio M."/>
            <person name="Oren A."/>
            <person name="Chaudhuri R.R."/>
            <person name="La Ragione R."/>
            <person name="Hildebrand F."/>
            <person name="Pallen M.J."/>
        </authorList>
    </citation>
    <scope>NUCLEOTIDE SEQUENCE</scope>
    <source>
        <strain evidence="1">6276</strain>
    </source>
</reference>
<evidence type="ECO:0000313" key="2">
    <source>
        <dbReference type="Proteomes" id="UP000823928"/>
    </source>
</evidence>
<gene>
    <name evidence="1" type="ORF">IAC10_11805</name>
</gene>
<protein>
    <submittedName>
        <fullName evidence="1">Uncharacterized protein</fullName>
    </submittedName>
</protein>
<evidence type="ECO:0000313" key="1">
    <source>
        <dbReference type="EMBL" id="HIS37289.1"/>
    </source>
</evidence>
<comment type="caution">
    <text evidence="1">The sequence shown here is derived from an EMBL/GenBank/DDBJ whole genome shotgun (WGS) entry which is preliminary data.</text>
</comment>
<dbReference type="AlphaFoldDB" id="A0A9D1F154"/>
<reference evidence="1" key="1">
    <citation type="submission" date="2020-10" db="EMBL/GenBank/DDBJ databases">
        <authorList>
            <person name="Gilroy R."/>
        </authorList>
    </citation>
    <scope>NUCLEOTIDE SEQUENCE</scope>
    <source>
        <strain evidence="1">6276</strain>
    </source>
</reference>
<organism evidence="1 2">
    <name type="scientific">Candidatus Scatousia excrementigallinarum</name>
    <dbReference type="NCBI Taxonomy" id="2840935"/>
    <lineage>
        <taxon>Bacteria</taxon>
        <taxon>Candidatus Scatousia</taxon>
    </lineage>
</organism>
<sequence>MLKTDVSLIRKYASDVVRYARNKDERTLKSLSMFYDEGKKAPGVAKRALIDELNSNIEIVVKRLKSGEMSTEDALKANMTPMLIGKLSKTIPDKVLDFQKAYKNMYPKTGAKRNAVEEYLATYGVTSSAPTKNKKFFKRIFAVIYKIREKTTGLPTLW</sequence>
<proteinExistence type="predicted"/>
<name>A0A9D1F154_9BACT</name>